<dbReference type="InterPro" id="IPR052586">
    <property type="entry name" value="ASCC2"/>
</dbReference>
<accession>A0A9Q0Z5W4</accession>
<dbReference type="PANTHER" id="PTHR21494:SF2">
    <property type="entry name" value="NUCLEIC ACID BINDING PROTEIN"/>
    <property type="match status" value="1"/>
</dbReference>
<evidence type="ECO:0000256" key="1">
    <source>
        <dbReference type="SAM" id="MobiDB-lite"/>
    </source>
</evidence>
<gene>
    <name evidence="2" type="ORF">OIU74_006990</name>
</gene>
<feature type="compositionally biased region" description="Pro residues" evidence="1">
    <location>
        <begin position="33"/>
        <end position="43"/>
    </location>
</feature>
<reference evidence="2" key="1">
    <citation type="submission" date="2022-11" db="EMBL/GenBank/DDBJ databases">
        <authorList>
            <person name="Hyden B.L."/>
            <person name="Feng K."/>
            <person name="Yates T."/>
            <person name="Jawdy S."/>
            <person name="Smart L.B."/>
            <person name="Muchero W."/>
        </authorList>
    </citation>
    <scope>NUCLEOTIDE SEQUENCE</scope>
    <source>
        <tissue evidence="2">Shoot tip</tissue>
    </source>
</reference>
<proteinExistence type="predicted"/>
<name>A0A9Q0Z5W4_9ROSI</name>
<organism evidence="2 3">
    <name type="scientific">Salix koriyanagi</name>
    <dbReference type="NCBI Taxonomy" id="2511006"/>
    <lineage>
        <taxon>Eukaryota</taxon>
        <taxon>Viridiplantae</taxon>
        <taxon>Streptophyta</taxon>
        <taxon>Embryophyta</taxon>
        <taxon>Tracheophyta</taxon>
        <taxon>Spermatophyta</taxon>
        <taxon>Magnoliopsida</taxon>
        <taxon>eudicotyledons</taxon>
        <taxon>Gunneridae</taxon>
        <taxon>Pentapetalae</taxon>
        <taxon>rosids</taxon>
        <taxon>fabids</taxon>
        <taxon>Malpighiales</taxon>
        <taxon>Salicaceae</taxon>
        <taxon>Saliceae</taxon>
        <taxon>Salix</taxon>
    </lineage>
</organism>
<evidence type="ECO:0000313" key="3">
    <source>
        <dbReference type="Proteomes" id="UP001151752"/>
    </source>
</evidence>
<evidence type="ECO:0000313" key="2">
    <source>
        <dbReference type="EMBL" id="KAJ6722293.1"/>
    </source>
</evidence>
<reference evidence="2" key="2">
    <citation type="journal article" date="2023" name="Int. J. Mol. Sci.">
        <title>De Novo Assembly and Annotation of 11 Diverse Shrub Willow (Salix) Genomes Reveals Novel Gene Organization in Sex-Linked Regions.</title>
        <authorList>
            <person name="Hyden B."/>
            <person name="Feng K."/>
            <person name="Yates T.B."/>
            <person name="Jawdy S."/>
            <person name="Cereghino C."/>
            <person name="Smart L.B."/>
            <person name="Muchero W."/>
        </authorList>
    </citation>
    <scope>NUCLEOTIDE SEQUENCE</scope>
    <source>
        <tissue evidence="2">Shoot tip</tissue>
    </source>
</reference>
<dbReference type="PANTHER" id="PTHR21494">
    <property type="entry name" value="ACTIVATING SIGNAL COINTEGRATOR 1 COMPLEX SUBUNIT 2 ASC-1 COMPLEX SUBUNIT P100"/>
    <property type="match status" value="1"/>
</dbReference>
<sequence length="224" mass="25017">MDAAEQPLKKRKLYEQQPEEPSPKNLDESPTTLAPPPPTPPPLSQDEINARRRNRDEIKSVYEIYKRLKFFVSQKEGRHVPDLEQAYLSLITASRGCASVQRIVADLIPRYASHCPTALEAATKVVINMHNWSLAVINRGEDSDGVALGTAKACIFGLVDICRTASLEAPTSAVIRGICSVVFQNVLSFFVSSFEDKDIFQIVDKETLKMHDDLKMFSELKAKV</sequence>
<dbReference type="Proteomes" id="UP001151752">
    <property type="component" value="Chromosome 14"/>
</dbReference>
<dbReference type="GO" id="GO:0043130">
    <property type="term" value="F:ubiquitin binding"/>
    <property type="evidence" value="ECO:0007669"/>
    <property type="project" value="TreeGrafter"/>
</dbReference>
<comment type="caution">
    <text evidence="2">The sequence shown here is derived from an EMBL/GenBank/DDBJ whole genome shotgun (WGS) entry which is preliminary data.</text>
</comment>
<keyword evidence="3" id="KW-1185">Reference proteome</keyword>
<feature type="region of interest" description="Disordered" evidence="1">
    <location>
        <begin position="1"/>
        <end position="52"/>
    </location>
</feature>
<dbReference type="AlphaFoldDB" id="A0A9Q0Z5W4"/>
<protein>
    <submittedName>
        <fullName evidence="2">NUCLEIC ACID BINDING PROTEIN</fullName>
    </submittedName>
</protein>
<dbReference type="EMBL" id="JAPFFM010000013">
    <property type="protein sequence ID" value="KAJ6722293.1"/>
    <property type="molecule type" value="Genomic_DNA"/>
</dbReference>